<sequence>MDLRKLGHLRRSVLELARKNDGHVWEDLVYQELFGQPPRAGNGVREPIDAGTRTLPWLLKKRGLLERAPDVRGFKVSEIS</sequence>
<accession>A0ABU9B3D5</accession>
<dbReference type="EMBL" id="JBBUKT010000018">
    <property type="protein sequence ID" value="MEK7954338.1"/>
    <property type="molecule type" value="Genomic_DNA"/>
</dbReference>
<reference evidence="1 2" key="1">
    <citation type="submission" date="2024-04" db="EMBL/GenBank/DDBJ databases">
        <title>Luteolibacter sp. isolated from soil.</title>
        <authorList>
            <person name="An J."/>
        </authorList>
    </citation>
    <scope>NUCLEOTIDE SEQUENCE [LARGE SCALE GENOMIC DNA]</scope>
    <source>
        <strain evidence="1 2">Y139</strain>
    </source>
</reference>
<protein>
    <recommendedName>
        <fullName evidence="3">HTH HARE-type domain-containing protein</fullName>
    </recommendedName>
</protein>
<proteinExistence type="predicted"/>
<organism evidence="1 2">
    <name type="scientific">Luteolibacter soli</name>
    <dbReference type="NCBI Taxonomy" id="3135280"/>
    <lineage>
        <taxon>Bacteria</taxon>
        <taxon>Pseudomonadati</taxon>
        <taxon>Verrucomicrobiota</taxon>
        <taxon>Verrucomicrobiia</taxon>
        <taxon>Verrucomicrobiales</taxon>
        <taxon>Verrucomicrobiaceae</taxon>
        <taxon>Luteolibacter</taxon>
    </lineage>
</organism>
<gene>
    <name evidence="1" type="ORF">WKV53_27725</name>
</gene>
<comment type="caution">
    <text evidence="1">The sequence shown here is derived from an EMBL/GenBank/DDBJ whole genome shotgun (WGS) entry which is preliminary data.</text>
</comment>
<evidence type="ECO:0000313" key="2">
    <source>
        <dbReference type="Proteomes" id="UP001371305"/>
    </source>
</evidence>
<dbReference type="Proteomes" id="UP001371305">
    <property type="component" value="Unassembled WGS sequence"/>
</dbReference>
<name>A0ABU9B3D5_9BACT</name>
<evidence type="ECO:0000313" key="1">
    <source>
        <dbReference type="EMBL" id="MEK7954338.1"/>
    </source>
</evidence>
<dbReference type="RefSeq" id="WP_341408106.1">
    <property type="nucleotide sequence ID" value="NZ_JBBUKT010000018.1"/>
</dbReference>
<keyword evidence="2" id="KW-1185">Reference proteome</keyword>
<evidence type="ECO:0008006" key="3">
    <source>
        <dbReference type="Google" id="ProtNLM"/>
    </source>
</evidence>